<protein>
    <submittedName>
        <fullName evidence="5">Peptidase M75, Imelysin</fullName>
    </submittedName>
</protein>
<proteinExistence type="predicted"/>
<dbReference type="OrthoDB" id="650514at2"/>
<dbReference type="Proteomes" id="UP000304900">
    <property type="component" value="Unassembled WGS sequence"/>
</dbReference>
<feature type="chain" id="PRO_5020231087" evidence="3">
    <location>
        <begin position="22"/>
        <end position="380"/>
    </location>
</feature>
<feature type="signal peptide" evidence="3">
    <location>
        <begin position="1"/>
        <end position="21"/>
    </location>
</feature>
<evidence type="ECO:0000259" key="4">
    <source>
        <dbReference type="Pfam" id="PF09375"/>
    </source>
</evidence>
<dbReference type="AlphaFoldDB" id="A0A4U6D8M3"/>
<gene>
    <name evidence="5" type="ORF">FDK13_10790</name>
</gene>
<evidence type="ECO:0000313" key="5">
    <source>
        <dbReference type="EMBL" id="TKT92448.1"/>
    </source>
</evidence>
<comment type="caution">
    <text evidence="5">The sequence shown here is derived from an EMBL/GenBank/DDBJ whole genome shotgun (WGS) entry which is preliminary data.</text>
</comment>
<sequence>MTLLNFKKSALILFLTSTLWACSGGSDAPTETIDVQDKNRKDMLTNLADNIIIPSYASFQAKFDLMLAKRTAFLVKPEQLELVALRQAWADAYVEWQKVELFEFGPGEKYSIRNYFNIYPANVAGINSDISELIPNFEVPASYDRQGFPALDYMINGVGADDAAILAYYGAPTEGAKRLAHLNRLTNRMGGLINKVRADWSSTARETFVNKTGLDIGSSSSLMVNAYVLHYERYIRSGKFGIPSGAMLNGIPAAEKVEGFYKKDLSLTLAKTAQQAFVDFFNGKNFTTGVEGASLKTYLNALGAKDSATGKTLSEILNTQFEVIKTKLNALKPNLYDEVKSNNQAMKDTYTEMQKAVRMLKVDMTSAMSITITYTDNDGD</sequence>
<feature type="domain" description="Imelysin-like" evidence="4">
    <location>
        <begin position="52"/>
        <end position="347"/>
    </location>
</feature>
<reference evidence="5 6" key="1">
    <citation type="submission" date="2019-05" db="EMBL/GenBank/DDBJ databases">
        <title>Dyadobacter AR-3-8 sp. nov., isolated from arctic soil.</title>
        <authorList>
            <person name="Chaudhary D.K."/>
        </authorList>
    </citation>
    <scope>NUCLEOTIDE SEQUENCE [LARGE SCALE GENOMIC DNA]</scope>
    <source>
        <strain evidence="5 6">AR-3-8</strain>
    </source>
</reference>
<organism evidence="5 6">
    <name type="scientific">Dyadobacter frigoris</name>
    <dbReference type="NCBI Taxonomy" id="2576211"/>
    <lineage>
        <taxon>Bacteria</taxon>
        <taxon>Pseudomonadati</taxon>
        <taxon>Bacteroidota</taxon>
        <taxon>Cytophagia</taxon>
        <taxon>Cytophagales</taxon>
        <taxon>Spirosomataceae</taxon>
        <taxon>Dyadobacter</taxon>
    </lineage>
</organism>
<keyword evidence="6" id="KW-1185">Reference proteome</keyword>
<dbReference type="CDD" id="cd14659">
    <property type="entry name" value="Imelysin-like_IPPA"/>
    <property type="match status" value="1"/>
</dbReference>
<dbReference type="Gene3D" id="1.20.1420.20">
    <property type="entry name" value="M75 peptidase, HXXE motif"/>
    <property type="match status" value="1"/>
</dbReference>
<evidence type="ECO:0000256" key="2">
    <source>
        <dbReference type="ARBA" id="ARBA00022729"/>
    </source>
</evidence>
<dbReference type="RefSeq" id="WP_137339993.1">
    <property type="nucleotide sequence ID" value="NZ_BSQH01000007.1"/>
</dbReference>
<accession>A0A4U6D8M3</accession>
<dbReference type="InterPro" id="IPR038352">
    <property type="entry name" value="Imelysin_sf"/>
</dbReference>
<comment type="subcellular location">
    <subcellularLocation>
        <location evidence="1">Cell envelope</location>
    </subcellularLocation>
</comment>
<dbReference type="EMBL" id="SZVO01000004">
    <property type="protein sequence ID" value="TKT92448.1"/>
    <property type="molecule type" value="Genomic_DNA"/>
</dbReference>
<keyword evidence="2 3" id="KW-0732">Signal</keyword>
<evidence type="ECO:0000256" key="3">
    <source>
        <dbReference type="SAM" id="SignalP"/>
    </source>
</evidence>
<evidence type="ECO:0000256" key="1">
    <source>
        <dbReference type="ARBA" id="ARBA00004196"/>
    </source>
</evidence>
<evidence type="ECO:0000313" key="6">
    <source>
        <dbReference type="Proteomes" id="UP000304900"/>
    </source>
</evidence>
<dbReference type="InterPro" id="IPR018976">
    <property type="entry name" value="Imelysin-like"/>
</dbReference>
<dbReference type="InterPro" id="IPR034984">
    <property type="entry name" value="Imelysin-like_IPPA"/>
</dbReference>
<dbReference type="GO" id="GO:0030313">
    <property type="term" value="C:cell envelope"/>
    <property type="evidence" value="ECO:0007669"/>
    <property type="project" value="UniProtKB-SubCell"/>
</dbReference>
<dbReference type="Pfam" id="PF09375">
    <property type="entry name" value="Peptidase_M75"/>
    <property type="match status" value="1"/>
</dbReference>
<name>A0A4U6D8M3_9BACT</name>